<reference evidence="1 2" key="1">
    <citation type="submission" date="2019-06" db="EMBL/GenBank/DDBJ databases">
        <title>Genome Sequence of the Brown Rot Fungal Pathogen Monilinia fructicola.</title>
        <authorList>
            <person name="De Miccolis Angelini R.M."/>
            <person name="Landi L."/>
            <person name="Abate D."/>
            <person name="Pollastro S."/>
            <person name="Romanazzi G."/>
            <person name="Faretra F."/>
        </authorList>
    </citation>
    <scope>NUCLEOTIDE SEQUENCE [LARGE SCALE GENOMIC DNA]</scope>
    <source>
        <strain evidence="1 2">Mfrc123</strain>
    </source>
</reference>
<name>A0A5M9J8B0_MONFR</name>
<comment type="caution">
    <text evidence="1">The sequence shown here is derived from an EMBL/GenBank/DDBJ whole genome shotgun (WGS) entry which is preliminary data.</text>
</comment>
<evidence type="ECO:0000313" key="2">
    <source>
        <dbReference type="Proteomes" id="UP000322873"/>
    </source>
</evidence>
<proteinExistence type="predicted"/>
<dbReference type="Proteomes" id="UP000322873">
    <property type="component" value="Unassembled WGS sequence"/>
</dbReference>
<gene>
    <name evidence="1" type="ORF">EYC84_009579</name>
</gene>
<sequence length="157" mass="17887">MNDGFGRERLILGGEYIGREGVWMRCDCEIARSIIQYPTLPIIQPFHFHTIHANTPSNIPSIPGEKETSKKTPTLHLDVVSRVLKVNRPLYHLKSLVASDALYSILILANYLPTKPISRFTEEDIKKVENFPILASIVPNRQTEIRQESKKVAKETH</sequence>
<evidence type="ECO:0000313" key="1">
    <source>
        <dbReference type="EMBL" id="KAA8565744.1"/>
    </source>
</evidence>
<accession>A0A5M9J8B0</accession>
<protein>
    <submittedName>
        <fullName evidence="1">Uncharacterized protein</fullName>
    </submittedName>
</protein>
<dbReference type="AlphaFoldDB" id="A0A5M9J8B0"/>
<keyword evidence="2" id="KW-1185">Reference proteome</keyword>
<dbReference type="EMBL" id="VICG01000013">
    <property type="protein sequence ID" value="KAA8565744.1"/>
    <property type="molecule type" value="Genomic_DNA"/>
</dbReference>
<organism evidence="1 2">
    <name type="scientific">Monilinia fructicola</name>
    <name type="common">Brown rot fungus</name>
    <name type="synonym">Ciboria fructicola</name>
    <dbReference type="NCBI Taxonomy" id="38448"/>
    <lineage>
        <taxon>Eukaryota</taxon>
        <taxon>Fungi</taxon>
        <taxon>Dikarya</taxon>
        <taxon>Ascomycota</taxon>
        <taxon>Pezizomycotina</taxon>
        <taxon>Leotiomycetes</taxon>
        <taxon>Helotiales</taxon>
        <taxon>Sclerotiniaceae</taxon>
        <taxon>Monilinia</taxon>
    </lineage>
</organism>